<proteinExistence type="predicted"/>
<reference evidence="1" key="1">
    <citation type="submission" date="2021-02" db="EMBL/GenBank/DDBJ databases">
        <authorList>
            <person name="Syme A R."/>
            <person name="Syme A R."/>
            <person name="Moolhuijzen P."/>
        </authorList>
    </citation>
    <scope>NUCLEOTIDE SEQUENCE</scope>
    <source>
        <strain evidence="1">W1-1</strain>
    </source>
</reference>
<evidence type="ECO:0000313" key="2">
    <source>
        <dbReference type="Proteomes" id="UP000472372"/>
    </source>
</evidence>
<dbReference type="EMBL" id="HG992981">
    <property type="protein sequence ID" value="CAE7177371.1"/>
    <property type="molecule type" value="Genomic_DNA"/>
</dbReference>
<evidence type="ECO:0000313" key="1">
    <source>
        <dbReference type="EMBL" id="CAE7177371.1"/>
    </source>
</evidence>
<organism evidence="1 2">
    <name type="scientific">Pyrenophora teres f. teres</name>
    <dbReference type="NCBI Taxonomy" id="97479"/>
    <lineage>
        <taxon>Eukaryota</taxon>
        <taxon>Fungi</taxon>
        <taxon>Dikarya</taxon>
        <taxon>Ascomycota</taxon>
        <taxon>Pezizomycotina</taxon>
        <taxon>Dothideomycetes</taxon>
        <taxon>Pleosporomycetidae</taxon>
        <taxon>Pleosporales</taxon>
        <taxon>Pleosporineae</taxon>
        <taxon>Pleosporaceae</taxon>
        <taxon>Pyrenophora</taxon>
    </lineage>
</organism>
<dbReference type="AlphaFoldDB" id="A0A6S6W446"/>
<sequence>MAVVITEGMAVVPTPPPPASKSDARLRLKSLARTISAPLSLSRLESAHLDIEANNNNRETSSTPKPHQLSKHYTSILHSPQSLISRLRLDRDRWRHLAQKQATSISNLGQSLQNQQIATATLSAENAQLQARTEIHLAAIATLTSALEIIAVKNDTLLSRIDDATRSLLRLKKSDRAKGKVQQRNLRLKALLGRYSEKGVAAKAKSDADTESALREALAAACERIEELEGRGSALLDALERERDDESEDEEMNGRVSVGEAEVAFRAMLEDEESREMREEWEGLLGE</sequence>
<gene>
    <name evidence="1" type="ORF">PTTW11_06157</name>
</gene>
<protein>
    <submittedName>
        <fullName evidence="1">Uncharacterized protein</fullName>
    </submittedName>
</protein>
<name>A0A6S6W446_9PLEO</name>
<accession>A0A6S6W446</accession>
<dbReference type="Proteomes" id="UP000472372">
    <property type="component" value="Chromosome 5"/>
</dbReference>